<accession>A0A852WZS2</accession>
<proteinExistence type="predicted"/>
<dbReference type="Proteomes" id="UP000592181">
    <property type="component" value="Unassembled WGS sequence"/>
</dbReference>
<comment type="caution">
    <text evidence="1">The sequence shown here is derived from an EMBL/GenBank/DDBJ whole genome shotgun (WGS) entry which is preliminary data.</text>
</comment>
<protein>
    <submittedName>
        <fullName evidence="1">Uncharacterized protein YukE</fullName>
    </submittedName>
</protein>
<dbReference type="RefSeq" id="WP_179462033.1">
    <property type="nucleotide sequence ID" value="NZ_JACBZX010000001.1"/>
</dbReference>
<dbReference type="EMBL" id="JACBZX010000001">
    <property type="protein sequence ID" value="NYG36542.1"/>
    <property type="molecule type" value="Genomic_DNA"/>
</dbReference>
<dbReference type="Gene3D" id="1.10.287.1060">
    <property type="entry name" value="ESAT-6-like"/>
    <property type="match status" value="1"/>
</dbReference>
<evidence type="ECO:0000313" key="2">
    <source>
        <dbReference type="Proteomes" id="UP000592181"/>
    </source>
</evidence>
<gene>
    <name evidence="1" type="ORF">BJY28_001011</name>
</gene>
<dbReference type="InterPro" id="IPR036689">
    <property type="entry name" value="ESAT-6-like_sf"/>
</dbReference>
<keyword evidence="2" id="KW-1185">Reference proteome</keyword>
<name>A0A852WZS2_9MICO</name>
<dbReference type="SUPFAM" id="SSF140453">
    <property type="entry name" value="EsxAB dimer-like"/>
    <property type="match status" value="1"/>
</dbReference>
<sequence>MAWLGMNLDVVNGELPKWENLIEEISTIVSDTNTQVQAANEAWNGADSDKFVSEWEGTHRPALEKIKGLIQELVGQLQSDINQQRETSSA</sequence>
<dbReference type="AlphaFoldDB" id="A0A852WZS2"/>
<reference evidence="1 2" key="1">
    <citation type="submission" date="2020-07" db="EMBL/GenBank/DDBJ databases">
        <title>Sequencing the genomes of 1000 actinobacteria strains.</title>
        <authorList>
            <person name="Klenk H.-P."/>
        </authorList>
    </citation>
    <scope>NUCLEOTIDE SEQUENCE [LARGE SCALE GENOMIC DNA]</scope>
    <source>
        <strain evidence="1 2">DSM 24723</strain>
    </source>
</reference>
<evidence type="ECO:0000313" key="1">
    <source>
        <dbReference type="EMBL" id="NYG36542.1"/>
    </source>
</evidence>
<organism evidence="1 2">
    <name type="scientific">Janibacter alkaliphilus</name>
    <dbReference type="NCBI Taxonomy" id="1069963"/>
    <lineage>
        <taxon>Bacteria</taxon>
        <taxon>Bacillati</taxon>
        <taxon>Actinomycetota</taxon>
        <taxon>Actinomycetes</taxon>
        <taxon>Micrococcales</taxon>
        <taxon>Intrasporangiaceae</taxon>
        <taxon>Janibacter</taxon>
    </lineage>
</organism>